<dbReference type="SUPFAM" id="SSF55120">
    <property type="entry name" value="Pseudouridine synthase"/>
    <property type="match status" value="1"/>
</dbReference>
<dbReference type="GO" id="GO:0009982">
    <property type="term" value="F:pseudouridine synthase activity"/>
    <property type="evidence" value="ECO:0007669"/>
    <property type="project" value="InterPro"/>
</dbReference>
<dbReference type="InterPro" id="IPR050343">
    <property type="entry name" value="RsuA_PseudoU_synthase"/>
</dbReference>
<dbReference type="GO" id="GO:0003723">
    <property type="term" value="F:RNA binding"/>
    <property type="evidence" value="ECO:0007669"/>
    <property type="project" value="UniProtKB-KW"/>
</dbReference>
<keyword evidence="2" id="KW-0694">RNA-binding</keyword>
<dbReference type="InterPro" id="IPR020094">
    <property type="entry name" value="TruA/RsuA/RluB/E/F_N"/>
</dbReference>
<protein>
    <submittedName>
        <fullName evidence="5">tRNA pseudouridine synthase A / Ribosomal large subunit pseudouridine synthase B</fullName>
        <ecNumber evidence="5">4.2.1.70</ecNumber>
    </submittedName>
</protein>
<proteinExistence type="inferred from homology"/>
<dbReference type="PANTHER" id="PTHR47683:SF3">
    <property type="entry name" value="RIBOSOMAL LARGE SUBUNIT PSEUDOURIDINE SYNTHASE B"/>
    <property type="match status" value="1"/>
</dbReference>
<dbReference type="InterPro" id="IPR000748">
    <property type="entry name" value="PsdUridine_synth_RsuA/RluB/E/F"/>
</dbReference>
<evidence type="ECO:0000256" key="2">
    <source>
        <dbReference type="ARBA" id="ARBA00022884"/>
    </source>
</evidence>
<evidence type="ECO:0000259" key="4">
    <source>
        <dbReference type="SMART" id="SM00363"/>
    </source>
</evidence>
<dbReference type="PROSITE" id="PS50889">
    <property type="entry name" value="S4"/>
    <property type="match status" value="1"/>
</dbReference>
<dbReference type="EC" id="4.2.1.70" evidence="5"/>
<dbReference type="InterPro" id="IPR042092">
    <property type="entry name" value="PsdUridine_s_RsuA/RluB/E/F_cat"/>
</dbReference>
<evidence type="ECO:0000256" key="3">
    <source>
        <dbReference type="ARBA" id="ARBA00023235"/>
    </source>
</evidence>
<dbReference type="Gene3D" id="3.30.70.580">
    <property type="entry name" value="Pseudouridine synthase I, catalytic domain, N-terminal subdomain"/>
    <property type="match status" value="1"/>
</dbReference>
<dbReference type="NCBIfam" id="TIGR00093">
    <property type="entry name" value="pseudouridine synthase"/>
    <property type="match status" value="1"/>
</dbReference>
<dbReference type="InterPro" id="IPR020103">
    <property type="entry name" value="PsdUridine_synth_cat_dom_sf"/>
</dbReference>
<name>A0A1W1DZ83_9ZZZZ</name>
<dbReference type="FunFam" id="3.10.290.10:FF:000003">
    <property type="entry name" value="Pseudouridine synthase"/>
    <property type="match status" value="1"/>
</dbReference>
<feature type="domain" description="RNA-binding S4" evidence="4">
    <location>
        <begin position="2"/>
        <end position="58"/>
    </location>
</feature>
<dbReference type="PROSITE" id="PS01149">
    <property type="entry name" value="PSI_RSU"/>
    <property type="match status" value="1"/>
</dbReference>
<dbReference type="InterPro" id="IPR006145">
    <property type="entry name" value="PsdUridine_synth_RsuA/RluA"/>
</dbReference>
<dbReference type="InterPro" id="IPR036986">
    <property type="entry name" value="S4_RNA-bd_sf"/>
</dbReference>
<evidence type="ECO:0000256" key="1">
    <source>
        <dbReference type="ARBA" id="ARBA00008348"/>
    </source>
</evidence>
<organism evidence="5">
    <name type="scientific">hydrothermal vent metagenome</name>
    <dbReference type="NCBI Taxonomy" id="652676"/>
    <lineage>
        <taxon>unclassified sequences</taxon>
        <taxon>metagenomes</taxon>
        <taxon>ecological metagenomes</taxon>
    </lineage>
</organism>
<dbReference type="InterPro" id="IPR018496">
    <property type="entry name" value="PsdUridine_synth_RsuA/RluB_CS"/>
</dbReference>
<dbReference type="CDD" id="cd00165">
    <property type="entry name" value="S4"/>
    <property type="match status" value="1"/>
</dbReference>
<accession>A0A1W1DZ83</accession>
<dbReference type="InterPro" id="IPR002942">
    <property type="entry name" value="S4_RNA-bd"/>
</dbReference>
<dbReference type="Gene3D" id="3.30.70.1560">
    <property type="entry name" value="Alpha-L RNA-binding motif"/>
    <property type="match status" value="1"/>
</dbReference>
<dbReference type="EMBL" id="FPHY01000141">
    <property type="protein sequence ID" value="SFV87040.1"/>
    <property type="molecule type" value="Genomic_DNA"/>
</dbReference>
<dbReference type="AlphaFoldDB" id="A0A1W1DZ83"/>
<comment type="similarity">
    <text evidence="1">Belongs to the pseudouridine synthase RsuA family.</text>
</comment>
<dbReference type="SMART" id="SM00363">
    <property type="entry name" value="S4"/>
    <property type="match status" value="1"/>
</dbReference>
<dbReference type="EMBL" id="FPHZ01000226">
    <property type="protein sequence ID" value="SFV89388.1"/>
    <property type="molecule type" value="Genomic_DNA"/>
</dbReference>
<dbReference type="GO" id="GO:0005829">
    <property type="term" value="C:cytosol"/>
    <property type="evidence" value="ECO:0007669"/>
    <property type="project" value="UniProtKB-ARBA"/>
</dbReference>
<dbReference type="Pfam" id="PF00849">
    <property type="entry name" value="PseudoU_synth_2"/>
    <property type="match status" value="1"/>
</dbReference>
<dbReference type="Pfam" id="PF01479">
    <property type="entry name" value="S4"/>
    <property type="match status" value="1"/>
</dbReference>
<keyword evidence="3" id="KW-0413">Isomerase</keyword>
<dbReference type="Gene3D" id="3.10.290.10">
    <property type="entry name" value="RNA-binding S4 domain"/>
    <property type="match status" value="1"/>
</dbReference>
<evidence type="ECO:0000313" key="6">
    <source>
        <dbReference type="EMBL" id="SFV89388.1"/>
    </source>
</evidence>
<dbReference type="GO" id="GO:0004730">
    <property type="term" value="F:pseudouridylate synthase activity"/>
    <property type="evidence" value="ECO:0007669"/>
    <property type="project" value="UniProtKB-EC"/>
</dbReference>
<evidence type="ECO:0000313" key="5">
    <source>
        <dbReference type="EMBL" id="SFV87040.1"/>
    </source>
</evidence>
<dbReference type="GO" id="GO:0006364">
    <property type="term" value="P:rRNA processing"/>
    <property type="evidence" value="ECO:0007669"/>
    <property type="project" value="UniProtKB-ARBA"/>
</dbReference>
<dbReference type="FunFam" id="3.30.70.1560:FF:000001">
    <property type="entry name" value="Pseudouridine synthase"/>
    <property type="match status" value="1"/>
</dbReference>
<dbReference type="PANTHER" id="PTHR47683">
    <property type="entry name" value="PSEUDOURIDINE SYNTHASE FAMILY PROTEIN-RELATED"/>
    <property type="match status" value="1"/>
</dbReference>
<gene>
    <name evidence="5" type="ORF">MNB_SUP05-SYMBIONT-4-114</name>
    <name evidence="6" type="ORF">MNB_SUP05-SYMBIONT-5-949</name>
</gene>
<dbReference type="CDD" id="cd02556">
    <property type="entry name" value="PseudoU_synth_RluB"/>
    <property type="match status" value="1"/>
</dbReference>
<dbReference type="SUPFAM" id="SSF55174">
    <property type="entry name" value="Alpha-L RNA-binding motif"/>
    <property type="match status" value="1"/>
</dbReference>
<reference evidence="5" key="1">
    <citation type="submission" date="2016-10" db="EMBL/GenBank/DDBJ databases">
        <authorList>
            <person name="de Groot N.N."/>
        </authorList>
    </citation>
    <scope>NUCLEOTIDE SEQUENCE</scope>
</reference>
<sequence length="242" mass="27810">MDRLQKLIATAGYGSRRWAERLIEQGRIEVNNKTANIGDKCNITDTVKIDGRKIDLERYKEEETKVIILNKQAGFICSNKDDEGRKSVFELLPKESRWVMVGRLDLNTSGLLLFTNNGDLANKLMHPSSEIDREYAVRVLGQVENEDLKQLTEGIELEDGFAKFSRVTIGGGMGANRWYKVVLKEGRKREVRRLWEALGFKVSRLIRIRFGEIRLPDKLRANQYEYLKPGQVKLLLDAVNLK</sequence>
<keyword evidence="5" id="KW-0456">Lyase</keyword>